<evidence type="ECO:0000256" key="1">
    <source>
        <dbReference type="ARBA" id="ARBA00010688"/>
    </source>
</evidence>
<dbReference type="PANTHER" id="PTHR43320:SF2">
    <property type="entry name" value="2-DEHYDRO-3-DEOXYGLUCONOKINASE_2-DEHYDRO-3-DEOXYGALACTONOKINASE"/>
    <property type="match status" value="1"/>
</dbReference>
<dbReference type="SUPFAM" id="SSF53613">
    <property type="entry name" value="Ribokinase-like"/>
    <property type="match status" value="1"/>
</dbReference>
<gene>
    <name evidence="5" type="ORF">GRX03_08315</name>
</gene>
<evidence type="ECO:0000313" key="6">
    <source>
        <dbReference type="Proteomes" id="UP000466535"/>
    </source>
</evidence>
<protein>
    <submittedName>
        <fullName evidence="5">Sugar kinase</fullName>
    </submittedName>
</protein>
<name>A0A6B0T116_9EURY</name>
<comment type="similarity">
    <text evidence="1">Belongs to the carbohydrate kinase PfkB family.</text>
</comment>
<reference evidence="5 6" key="1">
    <citation type="submission" date="2019-12" db="EMBL/GenBank/DDBJ databases">
        <title>Isolation and characterization of three novel carbon monoxide-oxidizing members of Halobacteria from salione crusts and soils.</title>
        <authorList>
            <person name="Myers M.R."/>
            <person name="King G.M."/>
        </authorList>
    </citation>
    <scope>NUCLEOTIDE SEQUENCE [LARGE SCALE GENOMIC DNA]</scope>
    <source>
        <strain evidence="5 6">WSH3</strain>
    </source>
</reference>
<organism evidence="5 6">
    <name type="scientific">Halovenus carboxidivorans</name>
    <dbReference type="NCBI Taxonomy" id="2692199"/>
    <lineage>
        <taxon>Archaea</taxon>
        <taxon>Methanobacteriati</taxon>
        <taxon>Methanobacteriota</taxon>
        <taxon>Stenosarchaea group</taxon>
        <taxon>Halobacteria</taxon>
        <taxon>Halobacteriales</taxon>
        <taxon>Haloarculaceae</taxon>
        <taxon>Halovenus</taxon>
    </lineage>
</organism>
<dbReference type="Proteomes" id="UP000466535">
    <property type="component" value="Unassembled WGS sequence"/>
</dbReference>
<dbReference type="PANTHER" id="PTHR43320">
    <property type="entry name" value="SUGAR KINASE"/>
    <property type="match status" value="1"/>
</dbReference>
<evidence type="ECO:0000313" key="5">
    <source>
        <dbReference type="EMBL" id="MXR51605.1"/>
    </source>
</evidence>
<dbReference type="Pfam" id="PF00294">
    <property type="entry name" value="PfkB"/>
    <property type="match status" value="1"/>
</dbReference>
<evidence type="ECO:0000256" key="2">
    <source>
        <dbReference type="ARBA" id="ARBA00022679"/>
    </source>
</evidence>
<dbReference type="AlphaFoldDB" id="A0A6B0T116"/>
<dbReference type="InterPro" id="IPR052700">
    <property type="entry name" value="Carb_kinase_PfkB-like"/>
</dbReference>
<dbReference type="RefSeq" id="WP_159763751.1">
    <property type="nucleotide sequence ID" value="NZ_WUUT01000003.1"/>
</dbReference>
<keyword evidence="6" id="KW-1185">Reference proteome</keyword>
<keyword evidence="2" id="KW-0808">Transferase</keyword>
<dbReference type="OrthoDB" id="96179at2157"/>
<sequence length="322" mass="34059">MTELITFGETPLRLSPTGDQRLEQAREATIHADGTASNVAVAADELGAETLWLSKLPESPLGRRVQSQIEEQGVETAVAWSEDPAHRQGLLFREGAAAPRGSKQWHDRGNTAAATATPAEFPMDRVQETEIIFAGLGTAVLSQEAAETTGALLRAAGGSGAMTAVDLDYSQGLAPPDTYSGVLETLAADIDVLFAEEESAREALDRSGGPRELANTIAAEYDLEIIVIRRSDRGAVALRDSPGTNIIHERETVETETVDPTGEMGAFVGAFLERLIDGSDTARSLSYAVAAATLSRTVPGPFLTTTAGELDPIAETVVDKSR</sequence>
<dbReference type="InterPro" id="IPR011611">
    <property type="entry name" value="PfkB_dom"/>
</dbReference>
<keyword evidence="3 5" id="KW-0418">Kinase</keyword>
<evidence type="ECO:0000259" key="4">
    <source>
        <dbReference type="Pfam" id="PF00294"/>
    </source>
</evidence>
<dbReference type="GO" id="GO:0016301">
    <property type="term" value="F:kinase activity"/>
    <property type="evidence" value="ECO:0007669"/>
    <property type="project" value="UniProtKB-KW"/>
</dbReference>
<proteinExistence type="inferred from homology"/>
<comment type="caution">
    <text evidence="5">The sequence shown here is derived from an EMBL/GenBank/DDBJ whole genome shotgun (WGS) entry which is preliminary data.</text>
</comment>
<dbReference type="InterPro" id="IPR029056">
    <property type="entry name" value="Ribokinase-like"/>
</dbReference>
<feature type="domain" description="Carbohydrate kinase PfkB" evidence="4">
    <location>
        <begin position="1"/>
        <end position="301"/>
    </location>
</feature>
<evidence type="ECO:0000256" key="3">
    <source>
        <dbReference type="ARBA" id="ARBA00022777"/>
    </source>
</evidence>
<accession>A0A6B0T116</accession>
<dbReference type="EMBL" id="WUUT01000003">
    <property type="protein sequence ID" value="MXR51605.1"/>
    <property type="molecule type" value="Genomic_DNA"/>
</dbReference>
<dbReference type="Gene3D" id="3.40.1190.20">
    <property type="match status" value="1"/>
</dbReference>